<dbReference type="OMA" id="ECILECV"/>
<dbReference type="SMART" id="SM00228">
    <property type="entry name" value="PDZ"/>
    <property type="match status" value="1"/>
</dbReference>
<feature type="domain" description="Guanylate kinase-like" evidence="5">
    <location>
        <begin position="366"/>
        <end position="570"/>
    </location>
</feature>
<evidence type="ECO:0000313" key="7">
    <source>
        <dbReference type="EMBL" id="EFP04351.1"/>
    </source>
</evidence>
<dbReference type="EMBL" id="DS268454">
    <property type="protein sequence ID" value="EFP04351.1"/>
    <property type="molecule type" value="Genomic_DNA"/>
</dbReference>
<dbReference type="OrthoDB" id="439127at2759"/>
<dbReference type="PROSITE" id="PS50052">
    <property type="entry name" value="GUANYLATE_KINASE_2"/>
    <property type="match status" value="1"/>
</dbReference>
<dbReference type="SUPFAM" id="SSF50156">
    <property type="entry name" value="PDZ domain-like"/>
    <property type="match status" value="1"/>
</dbReference>
<dbReference type="SMART" id="SM00072">
    <property type="entry name" value="GuKc"/>
    <property type="match status" value="1"/>
</dbReference>
<dbReference type="Gene3D" id="2.30.30.40">
    <property type="entry name" value="SH3 Domains"/>
    <property type="match status" value="1"/>
</dbReference>
<dbReference type="InterPro" id="IPR001478">
    <property type="entry name" value="PDZ"/>
</dbReference>
<proteinExistence type="inferred from homology"/>
<evidence type="ECO:0000256" key="3">
    <source>
        <dbReference type="PROSITE-ProRule" id="PRU00192"/>
    </source>
</evidence>
<sequence length="589" mass="67424">MPDNLSAIFETILDYADEEATAGTSNQDQEQNQRISTKNHKNLLKKHQNAVAILRNFAKSNEQKEEISFQELSQSFLDDWDVSNSKSISIQQLSQLLNAPHIQGVLWAAQEVSAGRFAPQLPDVPFEVDEDDGVAVKIVRIVRRGEPLGATIKCERGKVYVARIMANGVADRSGCIQDGDRVLEVNGVTVADKEPREIVKLLDKCDNGIITFKLIPAEVNQKLKQKRPAHRYVRALFDYDPWQDRRHPCPEAAISFRAGDILEILDEKDQYWWQTRKIGFGALARRKESRDEENREESSRELILNSGISCIFIAEKVGLIPSEWLQCQSENPDSLESSNDFQTFLESHKERFYEGVFRWRNKKKRRRVVVLLGAPGVGRNEIRRQFFKVFADRFTNAIPHTSRAPRPNETDGVNYYFTTRAEMEQMIEWKEMLEYGEFRDNLYGTALKSVRRASEKGTVLLTPHPLAIENIRTWEFAPIVIFVQPPEFGEFKHTREVYRAQTTRSHSAASSTNISQNTAATSARAFSDTEIRQIIENSAQMEQKYRGVCDAIIRNVDLDTTMNELTGLIYQLESKATWMPSKWLAEIGE</sequence>
<dbReference type="PROSITE" id="PS00856">
    <property type="entry name" value="GUANYLATE_KINASE_1"/>
    <property type="match status" value="1"/>
</dbReference>
<reference evidence="7" key="1">
    <citation type="submission" date="2007-07" db="EMBL/GenBank/DDBJ databases">
        <title>PCAP assembly of the Caenorhabditis remanei genome.</title>
        <authorList>
            <consortium name="The Caenorhabditis remanei Sequencing Consortium"/>
            <person name="Wilson R.K."/>
        </authorList>
    </citation>
    <scope>NUCLEOTIDE SEQUENCE [LARGE SCALE GENOMIC DNA]</scope>
    <source>
        <strain evidence="7">PB4641</strain>
    </source>
</reference>
<evidence type="ECO:0000313" key="8">
    <source>
        <dbReference type="Proteomes" id="UP000008281"/>
    </source>
</evidence>
<dbReference type="PANTHER" id="PTHR23122">
    <property type="entry name" value="MEMBRANE-ASSOCIATED GUANYLATE KINASE MAGUK"/>
    <property type="match status" value="1"/>
</dbReference>
<dbReference type="PROSITE" id="PS50002">
    <property type="entry name" value="SH3"/>
    <property type="match status" value="1"/>
</dbReference>
<dbReference type="InParanoid" id="E3ML35"/>
<dbReference type="CDD" id="cd00071">
    <property type="entry name" value="GMPK"/>
    <property type="match status" value="1"/>
</dbReference>
<organism evidence="8">
    <name type="scientific">Caenorhabditis remanei</name>
    <name type="common">Caenorhabditis vulgaris</name>
    <dbReference type="NCBI Taxonomy" id="31234"/>
    <lineage>
        <taxon>Eukaryota</taxon>
        <taxon>Metazoa</taxon>
        <taxon>Ecdysozoa</taxon>
        <taxon>Nematoda</taxon>
        <taxon>Chromadorea</taxon>
        <taxon>Rhabditida</taxon>
        <taxon>Rhabditina</taxon>
        <taxon>Rhabditomorpha</taxon>
        <taxon>Rhabditoidea</taxon>
        <taxon>Rhabditidae</taxon>
        <taxon>Peloderinae</taxon>
        <taxon>Caenorhabditis</taxon>
    </lineage>
</organism>
<feature type="domain" description="SH3" evidence="4">
    <location>
        <begin position="228"/>
        <end position="330"/>
    </location>
</feature>
<dbReference type="InterPro" id="IPR050716">
    <property type="entry name" value="MAGUK"/>
</dbReference>
<dbReference type="SMART" id="SM00326">
    <property type="entry name" value="SH3"/>
    <property type="match status" value="1"/>
</dbReference>
<dbReference type="InterPro" id="IPR027417">
    <property type="entry name" value="P-loop_NTPase"/>
</dbReference>
<evidence type="ECO:0000256" key="2">
    <source>
        <dbReference type="ARBA" id="ARBA00022443"/>
    </source>
</evidence>
<dbReference type="InterPro" id="IPR036028">
    <property type="entry name" value="SH3-like_dom_sf"/>
</dbReference>
<keyword evidence="8" id="KW-1185">Reference proteome</keyword>
<dbReference type="SUPFAM" id="SSF52540">
    <property type="entry name" value="P-loop containing nucleoside triphosphate hydrolases"/>
    <property type="match status" value="1"/>
</dbReference>
<dbReference type="SUPFAM" id="SSF50044">
    <property type="entry name" value="SH3-domain"/>
    <property type="match status" value="1"/>
</dbReference>
<evidence type="ECO:0000259" key="5">
    <source>
        <dbReference type="PROSITE" id="PS50052"/>
    </source>
</evidence>
<evidence type="ECO:0000259" key="6">
    <source>
        <dbReference type="PROSITE" id="PS50106"/>
    </source>
</evidence>
<dbReference type="Gene3D" id="3.40.50.300">
    <property type="entry name" value="P-loop containing nucleotide triphosphate hydrolases"/>
    <property type="match status" value="1"/>
</dbReference>
<keyword evidence="2 3" id="KW-0728">SH3 domain</keyword>
<dbReference type="FunCoup" id="E3ML35">
    <property type="interactions" value="809"/>
</dbReference>
<dbReference type="eggNOG" id="KOG0609">
    <property type="taxonomic scope" value="Eukaryota"/>
</dbReference>
<dbReference type="Pfam" id="PF00595">
    <property type="entry name" value="PDZ"/>
    <property type="match status" value="1"/>
</dbReference>
<name>E3ML35_CAERE</name>
<accession>E3ML35</accession>
<dbReference type="STRING" id="31234.E3ML35"/>
<protein>
    <submittedName>
        <fullName evidence="7">Uncharacterized protein</fullName>
    </submittedName>
</protein>
<dbReference type="Gene3D" id="2.30.42.10">
    <property type="match status" value="1"/>
</dbReference>
<feature type="domain" description="PDZ" evidence="6">
    <location>
        <begin position="135"/>
        <end position="204"/>
    </location>
</feature>
<dbReference type="InterPro" id="IPR020590">
    <property type="entry name" value="Guanylate_kinase_CS"/>
</dbReference>
<comment type="similarity">
    <text evidence="1">Belongs to the MAGUK family.</text>
</comment>
<dbReference type="InterPro" id="IPR001452">
    <property type="entry name" value="SH3_domain"/>
</dbReference>
<dbReference type="InterPro" id="IPR008145">
    <property type="entry name" value="GK/Ca_channel_bsu"/>
</dbReference>
<dbReference type="InterPro" id="IPR036034">
    <property type="entry name" value="PDZ_sf"/>
</dbReference>
<dbReference type="PROSITE" id="PS50106">
    <property type="entry name" value="PDZ"/>
    <property type="match status" value="1"/>
</dbReference>
<dbReference type="AlphaFoldDB" id="E3ML35"/>
<gene>
    <name evidence="7" type="ORF">CRE_25686</name>
</gene>
<dbReference type="Pfam" id="PF00625">
    <property type="entry name" value="Guanylate_kin"/>
    <property type="match status" value="1"/>
</dbReference>
<dbReference type="CDD" id="cd11862">
    <property type="entry name" value="SH3_MPP"/>
    <property type="match status" value="1"/>
</dbReference>
<dbReference type="HOGENOM" id="CLU_001715_5_0_1"/>
<evidence type="ECO:0000256" key="1">
    <source>
        <dbReference type="ARBA" id="ARBA00007014"/>
    </source>
</evidence>
<evidence type="ECO:0000259" key="4">
    <source>
        <dbReference type="PROSITE" id="PS50002"/>
    </source>
</evidence>
<dbReference type="Proteomes" id="UP000008281">
    <property type="component" value="Unassembled WGS sequence"/>
</dbReference>
<dbReference type="InterPro" id="IPR008144">
    <property type="entry name" value="Guanylate_kin-like_dom"/>
</dbReference>